<evidence type="ECO:0000313" key="2">
    <source>
        <dbReference type="EMBL" id="QNN75013.1"/>
    </source>
</evidence>
<sequence length="159" mass="18392">MIIRQANINDILGIASVHNESWKTTYKGIVDQVYLDGLKINDWIKSWENKINDKSMYILVVTNNDEVVGFMRIEINQEINKIASIYILKQYQGLGIGTEIFSKGLEYLRDKNMNSAYIDVLKENVATEFYKKQGAKKVSCKEIVIGNQRLEQETYVINF</sequence>
<keyword evidence="2" id="KW-0808">Transferase</keyword>
<evidence type="ECO:0000259" key="1">
    <source>
        <dbReference type="PROSITE" id="PS51186"/>
    </source>
</evidence>
<dbReference type="AlphaFoldDB" id="A0A7G9T4I8"/>
<name>A0A7G9T4I8_9LACO</name>
<dbReference type="GO" id="GO:0016747">
    <property type="term" value="F:acyltransferase activity, transferring groups other than amino-acyl groups"/>
    <property type="evidence" value="ECO:0007669"/>
    <property type="project" value="InterPro"/>
</dbReference>
<gene>
    <name evidence="2" type="ORF">H9L19_06405</name>
</gene>
<dbReference type="EMBL" id="CP060724">
    <property type="protein sequence ID" value="QNN75013.1"/>
    <property type="molecule type" value="Genomic_DNA"/>
</dbReference>
<organism evidence="2 3">
    <name type="scientific">Weissella diestrammenae</name>
    <dbReference type="NCBI Taxonomy" id="1162633"/>
    <lineage>
        <taxon>Bacteria</taxon>
        <taxon>Bacillati</taxon>
        <taxon>Bacillota</taxon>
        <taxon>Bacilli</taxon>
        <taxon>Lactobacillales</taxon>
        <taxon>Lactobacillaceae</taxon>
        <taxon>Weissella</taxon>
    </lineage>
</organism>
<dbReference type="CDD" id="cd04301">
    <property type="entry name" value="NAT_SF"/>
    <property type="match status" value="1"/>
</dbReference>
<dbReference type="Gene3D" id="3.40.630.30">
    <property type="match status" value="1"/>
</dbReference>
<keyword evidence="3" id="KW-1185">Reference proteome</keyword>
<reference evidence="2 3" key="1">
    <citation type="submission" date="2020-08" db="EMBL/GenBank/DDBJ databases">
        <title>Genome sequence of Weissella diestrammenae KACC 16890T.</title>
        <authorList>
            <person name="Hyun D.-W."/>
            <person name="Bae J.-W."/>
        </authorList>
    </citation>
    <scope>NUCLEOTIDE SEQUENCE [LARGE SCALE GENOMIC DNA]</scope>
    <source>
        <strain evidence="2 3">KACC 16890</strain>
    </source>
</reference>
<dbReference type="InterPro" id="IPR000182">
    <property type="entry name" value="GNAT_dom"/>
</dbReference>
<proteinExistence type="predicted"/>
<dbReference type="PROSITE" id="PS51186">
    <property type="entry name" value="GNAT"/>
    <property type="match status" value="1"/>
</dbReference>
<dbReference type="InterPro" id="IPR016181">
    <property type="entry name" value="Acyl_CoA_acyltransferase"/>
</dbReference>
<dbReference type="RefSeq" id="WP_187528848.1">
    <property type="nucleotide sequence ID" value="NZ_CP060724.1"/>
</dbReference>
<accession>A0A7G9T4I8</accession>
<dbReference type="SUPFAM" id="SSF55729">
    <property type="entry name" value="Acyl-CoA N-acyltransferases (Nat)"/>
    <property type="match status" value="1"/>
</dbReference>
<evidence type="ECO:0000313" key="3">
    <source>
        <dbReference type="Proteomes" id="UP000515800"/>
    </source>
</evidence>
<dbReference type="Pfam" id="PF00583">
    <property type="entry name" value="Acetyltransf_1"/>
    <property type="match status" value="1"/>
</dbReference>
<dbReference type="Proteomes" id="UP000515800">
    <property type="component" value="Chromosome"/>
</dbReference>
<feature type="domain" description="N-acetyltransferase" evidence="1">
    <location>
        <begin position="1"/>
        <end position="155"/>
    </location>
</feature>
<dbReference type="KEGG" id="wdi:H9L19_06405"/>
<protein>
    <submittedName>
        <fullName evidence="2">GNAT family N-acetyltransferase</fullName>
    </submittedName>
</protein>